<organism evidence="2 3">
    <name type="scientific">Trinickia dabaoshanensis</name>
    <dbReference type="NCBI Taxonomy" id="564714"/>
    <lineage>
        <taxon>Bacteria</taxon>
        <taxon>Pseudomonadati</taxon>
        <taxon>Pseudomonadota</taxon>
        <taxon>Betaproteobacteria</taxon>
        <taxon>Burkholderiales</taxon>
        <taxon>Burkholderiaceae</taxon>
        <taxon>Trinickia</taxon>
    </lineage>
</organism>
<accession>A0A2N7VFT1</accession>
<name>A0A2N7VFT1_9BURK</name>
<gene>
    <name evidence="2" type="ORF">C0Z18_25115</name>
</gene>
<evidence type="ECO:0000256" key="1">
    <source>
        <dbReference type="SAM" id="MobiDB-lite"/>
    </source>
</evidence>
<dbReference type="EMBL" id="PNYA01000027">
    <property type="protein sequence ID" value="PMS16005.1"/>
    <property type="molecule type" value="Genomic_DNA"/>
</dbReference>
<protein>
    <submittedName>
        <fullName evidence="2">Uncharacterized protein</fullName>
    </submittedName>
</protein>
<sequence length="279" mass="29015">MNAKSALTRTAGPVERRGASFAHRIATGIEEVIMQHTVIAFFDTYPQAEAARDALVAAGIAPADVTLKAKCEPTYATDATTAYESTPAANEGLLASIERFFESLFESGPRERERAHYAEAVRRGAVMICVDAATDGLAQLTRTTLEAMGPLDVEERASTWSPPAGDATRSHSPLEELGLRPSVPAPPASHGSVYTYARDGAATSPDTDAAAARTVVTEATATAVAAGSAPGMGAVFAAGHANPAPAPQTAAPPRPNVVPDEYLQDEESYRGDGPNSGPR</sequence>
<reference evidence="2 3" key="1">
    <citation type="submission" date="2018-01" db="EMBL/GenBank/DDBJ databases">
        <title>Whole genome analyses suggest that Burkholderia sensu lato contains two further novel genera in the rhizoxinica-symbiotica group Mycetohabitans gen. nov., and Trinickia gen. nov.: implications for the evolution of diazotrophy and nodulation in the Burkholderiaceae.</title>
        <authorList>
            <person name="Estrada-de los Santos P."/>
            <person name="Palmer M."/>
            <person name="Chavez-Ramirez B."/>
            <person name="Beukes C."/>
            <person name="Steenkamp E.T."/>
            <person name="Hirsch A.M."/>
            <person name="Manyaka P."/>
            <person name="Maluk M."/>
            <person name="Lafos M."/>
            <person name="Crook M."/>
            <person name="Gross E."/>
            <person name="Simon M.F."/>
            <person name="Bueno dos Reis Junior F."/>
            <person name="Poole P.S."/>
            <person name="Venter S.N."/>
            <person name="James E.K."/>
        </authorList>
    </citation>
    <scope>NUCLEOTIDE SEQUENCE [LARGE SCALE GENOMIC DNA]</scope>
    <source>
        <strain evidence="2 3">GIMN1.004</strain>
    </source>
</reference>
<comment type="caution">
    <text evidence="2">The sequence shown here is derived from an EMBL/GenBank/DDBJ whole genome shotgun (WGS) entry which is preliminary data.</text>
</comment>
<dbReference type="RefSeq" id="WP_102648156.1">
    <property type="nucleotide sequence ID" value="NZ_PNYA01000027.1"/>
</dbReference>
<feature type="region of interest" description="Disordered" evidence="1">
    <location>
        <begin position="233"/>
        <end position="279"/>
    </location>
</feature>
<evidence type="ECO:0000313" key="3">
    <source>
        <dbReference type="Proteomes" id="UP000235616"/>
    </source>
</evidence>
<keyword evidence="3" id="KW-1185">Reference proteome</keyword>
<dbReference type="Proteomes" id="UP000235616">
    <property type="component" value="Unassembled WGS sequence"/>
</dbReference>
<feature type="compositionally biased region" description="Basic and acidic residues" evidence="1">
    <location>
        <begin position="168"/>
        <end position="178"/>
    </location>
</feature>
<evidence type="ECO:0000313" key="2">
    <source>
        <dbReference type="EMBL" id="PMS16005.1"/>
    </source>
</evidence>
<proteinExistence type="predicted"/>
<feature type="region of interest" description="Disordered" evidence="1">
    <location>
        <begin position="155"/>
        <end position="192"/>
    </location>
</feature>
<dbReference type="AlphaFoldDB" id="A0A2N7VFT1"/>
<feature type="compositionally biased region" description="Pro residues" evidence="1">
    <location>
        <begin position="244"/>
        <end position="256"/>
    </location>
</feature>